<evidence type="ECO:0000313" key="1">
    <source>
        <dbReference type="EMBL" id="SBW08723.1"/>
    </source>
</evidence>
<dbReference type="EMBL" id="FLUO01000001">
    <property type="protein sequence ID" value="SBW08723.1"/>
    <property type="molecule type" value="Genomic_DNA"/>
</dbReference>
<accession>A0A212KAK4</accession>
<organism evidence="1">
    <name type="scientific">uncultured Alphaproteobacteria bacterium</name>
    <dbReference type="NCBI Taxonomy" id="91750"/>
    <lineage>
        <taxon>Bacteria</taxon>
        <taxon>Pseudomonadati</taxon>
        <taxon>Pseudomonadota</taxon>
        <taxon>Alphaproteobacteria</taxon>
        <taxon>environmental samples</taxon>
    </lineage>
</organism>
<protein>
    <recommendedName>
        <fullName evidence="2">DNA repair photolyase</fullName>
    </recommendedName>
</protein>
<evidence type="ECO:0008006" key="2">
    <source>
        <dbReference type="Google" id="ProtNLM"/>
    </source>
</evidence>
<reference evidence="1" key="1">
    <citation type="submission" date="2016-04" db="EMBL/GenBank/DDBJ databases">
        <authorList>
            <person name="Evans L.H."/>
            <person name="Alamgir A."/>
            <person name="Owens N."/>
            <person name="Weber N.D."/>
            <person name="Virtaneva K."/>
            <person name="Barbian K."/>
            <person name="Babar A."/>
            <person name="Rosenke K."/>
        </authorList>
    </citation>
    <scope>NUCLEOTIDE SEQUENCE</scope>
    <source>
        <strain evidence="1">86</strain>
    </source>
</reference>
<dbReference type="Pfam" id="PF08902">
    <property type="entry name" value="DUF1848"/>
    <property type="match status" value="1"/>
</dbReference>
<sequence length="271" mass="30113">MIVSASYRTDIPAFFAPWFEDRWRAGYALVPNPYNRKLHRVGLNPEETDAMVFWTRWLAPFFGCLDRVFGDGVPFVIQYTATGLGEEIEPGVPDWRRAVETMHRAADRYGAGRVVWRFDPIVLREGEDWQDTALRFAAIAEAARGAADEAIVSFTQFYAKTRRALDALAAAGGSRIADPSADTKRRILEALAEIARRNGMTLGVCGQPDIAMGVPGVVEAACIDADRLSRVADRQIPARNKPHRNACRCAESRDIGSFATCRFGCRYCYAA</sequence>
<dbReference type="AlphaFoldDB" id="A0A212KAK4"/>
<name>A0A212KAK4_9PROT</name>
<gene>
    <name evidence="1" type="ORF">KL86APRO_12442</name>
</gene>
<proteinExistence type="predicted"/>
<dbReference type="InterPro" id="IPR014998">
    <property type="entry name" value="DUF1848"/>
</dbReference>